<evidence type="ECO:0000313" key="2">
    <source>
        <dbReference type="EMBL" id="SDN17563.1"/>
    </source>
</evidence>
<protein>
    <submittedName>
        <fullName evidence="2">SapC protein</fullName>
    </submittedName>
</protein>
<dbReference type="Pfam" id="PF07277">
    <property type="entry name" value="SapC"/>
    <property type="match status" value="1"/>
</dbReference>
<dbReference type="STRING" id="416873.SAMN04487951_10312"/>
<dbReference type="RefSeq" id="WP_089702703.1">
    <property type="nucleotide sequence ID" value="NZ_FNII01000003.1"/>
</dbReference>
<reference evidence="3" key="1">
    <citation type="submission" date="2016-10" db="EMBL/GenBank/DDBJ databases">
        <authorList>
            <person name="Varghese N."/>
            <person name="Submissions S."/>
        </authorList>
    </citation>
    <scope>NUCLEOTIDE SEQUENCE [LARGE SCALE GENOMIC DNA]</scope>
    <source>
        <strain evidence="3">CGMCC 1.6494</strain>
    </source>
</reference>
<dbReference type="InterPro" id="IPR010836">
    <property type="entry name" value="SapC"/>
</dbReference>
<dbReference type="EMBL" id="FNII01000003">
    <property type="protein sequence ID" value="SDN17563.1"/>
    <property type="molecule type" value="Genomic_DNA"/>
</dbReference>
<organism evidence="2 3">
    <name type="scientific">Vreelandella arcis</name>
    <dbReference type="NCBI Taxonomy" id="416873"/>
    <lineage>
        <taxon>Bacteria</taxon>
        <taxon>Pseudomonadati</taxon>
        <taxon>Pseudomonadota</taxon>
        <taxon>Gammaproteobacteria</taxon>
        <taxon>Oceanospirillales</taxon>
        <taxon>Halomonadaceae</taxon>
        <taxon>Vreelandella</taxon>
    </lineage>
</organism>
<evidence type="ECO:0000256" key="1">
    <source>
        <dbReference type="SAM" id="MobiDB-lite"/>
    </source>
</evidence>
<dbReference type="OrthoDB" id="9806524at2"/>
<name>A0A1G9ZAQ6_9GAMM</name>
<keyword evidence="3" id="KW-1185">Reference proteome</keyword>
<proteinExistence type="predicted"/>
<feature type="region of interest" description="Disordered" evidence="1">
    <location>
        <begin position="242"/>
        <end position="280"/>
    </location>
</feature>
<accession>A0A1G9ZAQ6</accession>
<gene>
    <name evidence="2" type="ORF">SAMN04487951_10312</name>
</gene>
<evidence type="ECO:0000313" key="3">
    <source>
        <dbReference type="Proteomes" id="UP000199677"/>
    </source>
</evidence>
<sequence>MATQLLIYRNVQPITRDKHGELYLKAGKDFVFAKEVNSVPLMAAEFPAAASDLPIVFTDTDDGVLPVAVLGIERDVNLMVDDDNRWQGEYVPAFFRRYPFVFASSEDGKTFTLCIDEDYEGINSEGRGERLFDADGEQTQYLSRVLSFLQDYQAHFQRTRTFCRRLVELDLLEAVEAQVRLPEGGRRTLTGFKSINRQKLKELSADQLQELMGNDELELMHIHLQSMRNFNRLARLARGGNALDSQAKPDPATDEDTAADQAAPASDASSTDQDSNTLLH</sequence>
<dbReference type="Proteomes" id="UP000199677">
    <property type="component" value="Unassembled WGS sequence"/>
</dbReference>
<feature type="compositionally biased region" description="Low complexity" evidence="1">
    <location>
        <begin position="259"/>
        <end position="274"/>
    </location>
</feature>
<dbReference type="AlphaFoldDB" id="A0A1G9ZAQ6"/>